<dbReference type="Proteomes" id="UP000324222">
    <property type="component" value="Unassembled WGS sequence"/>
</dbReference>
<evidence type="ECO:0000313" key="1">
    <source>
        <dbReference type="EMBL" id="MPD05820.1"/>
    </source>
</evidence>
<sequence>MQGVVRQWLREVEWEAVSFGRRQRKRDATHQAHLPFTPLVRLKTRSHPKQPSGTPKPVCCPCETATRRMMMMTLSYKGQGIRVASCIAA</sequence>
<keyword evidence="2" id="KW-1185">Reference proteome</keyword>
<evidence type="ECO:0000313" key="2">
    <source>
        <dbReference type="Proteomes" id="UP000324222"/>
    </source>
</evidence>
<accession>A0A5B7KF89</accession>
<comment type="caution">
    <text evidence="1">The sequence shown here is derived from an EMBL/GenBank/DDBJ whole genome shotgun (WGS) entry which is preliminary data.</text>
</comment>
<proteinExistence type="predicted"/>
<protein>
    <submittedName>
        <fullName evidence="1">Uncharacterized protein</fullName>
    </submittedName>
</protein>
<gene>
    <name evidence="1" type="ORF">E2C01_101588</name>
</gene>
<dbReference type="EMBL" id="VSRR010147915">
    <property type="protein sequence ID" value="MPD05820.1"/>
    <property type="molecule type" value="Genomic_DNA"/>
</dbReference>
<organism evidence="1 2">
    <name type="scientific">Portunus trituberculatus</name>
    <name type="common">Swimming crab</name>
    <name type="synonym">Neptunus trituberculatus</name>
    <dbReference type="NCBI Taxonomy" id="210409"/>
    <lineage>
        <taxon>Eukaryota</taxon>
        <taxon>Metazoa</taxon>
        <taxon>Ecdysozoa</taxon>
        <taxon>Arthropoda</taxon>
        <taxon>Crustacea</taxon>
        <taxon>Multicrustacea</taxon>
        <taxon>Malacostraca</taxon>
        <taxon>Eumalacostraca</taxon>
        <taxon>Eucarida</taxon>
        <taxon>Decapoda</taxon>
        <taxon>Pleocyemata</taxon>
        <taxon>Brachyura</taxon>
        <taxon>Eubrachyura</taxon>
        <taxon>Portunoidea</taxon>
        <taxon>Portunidae</taxon>
        <taxon>Portuninae</taxon>
        <taxon>Portunus</taxon>
    </lineage>
</organism>
<dbReference type="AlphaFoldDB" id="A0A5B7KF89"/>
<reference evidence="1 2" key="1">
    <citation type="submission" date="2019-05" db="EMBL/GenBank/DDBJ databases">
        <title>Another draft genome of Portunus trituberculatus and its Hox gene families provides insights of decapod evolution.</title>
        <authorList>
            <person name="Jeong J.-H."/>
            <person name="Song I."/>
            <person name="Kim S."/>
            <person name="Choi T."/>
            <person name="Kim D."/>
            <person name="Ryu S."/>
            <person name="Kim W."/>
        </authorList>
    </citation>
    <scope>NUCLEOTIDE SEQUENCE [LARGE SCALE GENOMIC DNA]</scope>
    <source>
        <tissue evidence="1">Muscle</tissue>
    </source>
</reference>
<name>A0A5B7KF89_PORTR</name>